<evidence type="ECO:0000313" key="3">
    <source>
        <dbReference type="Proteomes" id="UP001151760"/>
    </source>
</evidence>
<feature type="compositionally biased region" description="Low complexity" evidence="1">
    <location>
        <begin position="152"/>
        <end position="165"/>
    </location>
</feature>
<gene>
    <name evidence="2" type="ORF">Tco_0747927</name>
</gene>
<feature type="compositionally biased region" description="Basic and acidic residues" evidence="1">
    <location>
        <begin position="137"/>
        <end position="151"/>
    </location>
</feature>
<comment type="caution">
    <text evidence="2">The sequence shown here is derived from an EMBL/GenBank/DDBJ whole genome shotgun (WGS) entry which is preliminary data.</text>
</comment>
<reference evidence="2" key="1">
    <citation type="journal article" date="2022" name="Int. J. Mol. Sci.">
        <title>Draft Genome of Tanacetum Coccineum: Genomic Comparison of Closely Related Tanacetum-Family Plants.</title>
        <authorList>
            <person name="Yamashiro T."/>
            <person name="Shiraishi A."/>
            <person name="Nakayama K."/>
            <person name="Satake H."/>
        </authorList>
    </citation>
    <scope>NUCLEOTIDE SEQUENCE</scope>
</reference>
<evidence type="ECO:0008006" key="4">
    <source>
        <dbReference type="Google" id="ProtNLM"/>
    </source>
</evidence>
<protein>
    <recommendedName>
        <fullName evidence="4">Reverse transcriptase/retrotransposon-derived protein RNase H-like domain-containing protein</fullName>
    </recommendedName>
</protein>
<keyword evidence="3" id="KW-1185">Reference proteome</keyword>
<feature type="region of interest" description="Disordered" evidence="1">
    <location>
        <begin position="137"/>
        <end position="181"/>
    </location>
</feature>
<feature type="region of interest" description="Disordered" evidence="1">
    <location>
        <begin position="1"/>
        <end position="20"/>
    </location>
</feature>
<organism evidence="2 3">
    <name type="scientific">Tanacetum coccineum</name>
    <dbReference type="NCBI Taxonomy" id="301880"/>
    <lineage>
        <taxon>Eukaryota</taxon>
        <taxon>Viridiplantae</taxon>
        <taxon>Streptophyta</taxon>
        <taxon>Embryophyta</taxon>
        <taxon>Tracheophyta</taxon>
        <taxon>Spermatophyta</taxon>
        <taxon>Magnoliopsida</taxon>
        <taxon>eudicotyledons</taxon>
        <taxon>Gunneridae</taxon>
        <taxon>Pentapetalae</taxon>
        <taxon>asterids</taxon>
        <taxon>campanulids</taxon>
        <taxon>Asterales</taxon>
        <taxon>Asteraceae</taxon>
        <taxon>Asteroideae</taxon>
        <taxon>Anthemideae</taxon>
        <taxon>Anthemidinae</taxon>
        <taxon>Tanacetum</taxon>
    </lineage>
</organism>
<reference evidence="2" key="2">
    <citation type="submission" date="2022-01" db="EMBL/GenBank/DDBJ databases">
        <authorList>
            <person name="Yamashiro T."/>
            <person name="Shiraishi A."/>
            <person name="Satake H."/>
            <person name="Nakayama K."/>
        </authorList>
    </citation>
    <scope>NUCLEOTIDE SEQUENCE</scope>
</reference>
<evidence type="ECO:0000256" key="1">
    <source>
        <dbReference type="SAM" id="MobiDB-lite"/>
    </source>
</evidence>
<dbReference type="EMBL" id="BQNB010010744">
    <property type="protein sequence ID" value="GJS81386.1"/>
    <property type="molecule type" value="Genomic_DNA"/>
</dbReference>
<name>A0ABQ4YVB1_9ASTR</name>
<sequence>MAPKRTTRSTPITPTPNATPTQAVTELNFRPLINQGVIAAMAKQKQARTSLDGLEKMESVFSISTGQHYCQVKLRTYTLQAIDLTWLESSCTASGVDLQKIRLRCGYLSVKASKPKTMQEAIEFTTELMDEKTHAYAERQAEKKRRYDDLSKNNQNQQQQNKRQNTGQAYTAGNSDRKSTRDILEDTAQTEKPMDPCFTILALPEGSEDFIAYCDASKKGLGAVLMQREKCSLSRFGGTIYTEPGVQCSLITRAYSHILDQIGGKNENTFKSFRALVMTIRLEPSQT</sequence>
<evidence type="ECO:0000313" key="2">
    <source>
        <dbReference type="EMBL" id="GJS81386.1"/>
    </source>
</evidence>
<accession>A0ABQ4YVB1</accession>
<dbReference type="Proteomes" id="UP001151760">
    <property type="component" value="Unassembled WGS sequence"/>
</dbReference>
<proteinExistence type="predicted"/>